<dbReference type="GO" id="GO:0012505">
    <property type="term" value="C:endomembrane system"/>
    <property type="evidence" value="ECO:0007669"/>
    <property type="project" value="TreeGrafter"/>
</dbReference>
<feature type="region of interest" description="Disordered" evidence="3">
    <location>
        <begin position="289"/>
        <end position="318"/>
    </location>
</feature>
<keyword evidence="4" id="KW-0472">Membrane</keyword>
<dbReference type="AlphaFoldDB" id="A0AAN9V398"/>
<accession>A0AAN9V398</accession>
<sequence>MMSLDSSSNYVSKQPLKRIEIHLHKFNDVAIPHHIDLLHKHKSNIQKFQENAEWERVHREQINATRLIKQLKALLYEMDMLRNQVFDSDLQKFDKLTASSRENALKAIEDYLAMNPQKTNLWISAEKSNEEEMESKSEINNSTNEISSSQLKLALRDDEVKKREECLKSWENLQAEVQDVHDLFQEFAKVVEEQKEKVEIIEENVEEAEENILEGANTLRRVSKYKTSIYPLAGALIGGCLGGPVGLFAGMKLGGLAALGCSVLGFTGGKFLKKKQEEENNHEIEMLHMTNESNMKGSTSLPVLQDTSREKTLEQQIR</sequence>
<keyword evidence="4" id="KW-0812">Transmembrane</keyword>
<protein>
    <recommendedName>
        <fullName evidence="5">t-SNARE coiled-coil homology domain-containing protein</fullName>
    </recommendedName>
</protein>
<evidence type="ECO:0000256" key="1">
    <source>
        <dbReference type="ARBA" id="ARBA00009063"/>
    </source>
</evidence>
<dbReference type="InterPro" id="IPR000727">
    <property type="entry name" value="T_SNARE_dom"/>
</dbReference>
<dbReference type="GO" id="GO:0006886">
    <property type="term" value="P:intracellular protein transport"/>
    <property type="evidence" value="ECO:0007669"/>
    <property type="project" value="TreeGrafter"/>
</dbReference>
<dbReference type="PANTHER" id="PTHR19957:SF139">
    <property type="entry name" value="SYNTAXIN-17"/>
    <property type="match status" value="1"/>
</dbReference>
<feature type="coiled-coil region" evidence="2">
    <location>
        <begin position="184"/>
        <end position="218"/>
    </location>
</feature>
<dbReference type="GO" id="GO:0000421">
    <property type="term" value="C:autophagosome membrane"/>
    <property type="evidence" value="ECO:0007669"/>
    <property type="project" value="TreeGrafter"/>
</dbReference>
<dbReference type="PROSITE" id="PS50192">
    <property type="entry name" value="T_SNARE"/>
    <property type="match status" value="1"/>
</dbReference>
<evidence type="ECO:0000256" key="4">
    <source>
        <dbReference type="SAM" id="Phobius"/>
    </source>
</evidence>
<comment type="caution">
    <text evidence="6">The sequence shown here is derived from an EMBL/GenBank/DDBJ whole genome shotgun (WGS) entry which is preliminary data.</text>
</comment>
<reference evidence="6 7" key="1">
    <citation type="submission" date="2024-03" db="EMBL/GenBank/DDBJ databases">
        <title>The genome assembly and annotation of the cricket Gryllus longicercus Weissman &amp; Gray.</title>
        <authorList>
            <person name="Szrajer S."/>
            <person name="Gray D."/>
            <person name="Ylla G."/>
        </authorList>
    </citation>
    <scope>NUCLEOTIDE SEQUENCE [LARGE SCALE GENOMIC DNA]</scope>
    <source>
        <strain evidence="6">DAG 2021-001</strain>
        <tissue evidence="6">Whole body minus gut</tissue>
    </source>
</reference>
<dbReference type="SUPFAM" id="SSF47661">
    <property type="entry name" value="t-snare proteins"/>
    <property type="match status" value="1"/>
</dbReference>
<feature type="compositionally biased region" description="Basic and acidic residues" evidence="3">
    <location>
        <begin position="307"/>
        <end position="318"/>
    </location>
</feature>
<dbReference type="GO" id="GO:0006887">
    <property type="term" value="P:exocytosis"/>
    <property type="evidence" value="ECO:0007669"/>
    <property type="project" value="TreeGrafter"/>
</dbReference>
<dbReference type="InterPro" id="IPR010989">
    <property type="entry name" value="SNARE"/>
</dbReference>
<dbReference type="EMBL" id="JAZDUA010000584">
    <property type="protein sequence ID" value="KAK7790819.1"/>
    <property type="molecule type" value="Genomic_DNA"/>
</dbReference>
<evidence type="ECO:0000313" key="6">
    <source>
        <dbReference type="EMBL" id="KAK7790819.1"/>
    </source>
</evidence>
<organism evidence="6 7">
    <name type="scientific">Gryllus longicercus</name>
    <dbReference type="NCBI Taxonomy" id="2509291"/>
    <lineage>
        <taxon>Eukaryota</taxon>
        <taxon>Metazoa</taxon>
        <taxon>Ecdysozoa</taxon>
        <taxon>Arthropoda</taxon>
        <taxon>Hexapoda</taxon>
        <taxon>Insecta</taxon>
        <taxon>Pterygota</taxon>
        <taxon>Neoptera</taxon>
        <taxon>Polyneoptera</taxon>
        <taxon>Orthoptera</taxon>
        <taxon>Ensifera</taxon>
        <taxon>Gryllidea</taxon>
        <taxon>Grylloidea</taxon>
        <taxon>Gryllidae</taxon>
        <taxon>Gryllinae</taxon>
        <taxon>Gryllus</taxon>
    </lineage>
</organism>
<feature type="domain" description="T-SNARE coiled-coil homology" evidence="5">
    <location>
        <begin position="160"/>
        <end position="222"/>
    </location>
</feature>
<dbReference type="Pfam" id="PF26585">
    <property type="entry name" value="STX17_N"/>
    <property type="match status" value="1"/>
</dbReference>
<name>A0AAN9V398_9ORTH</name>
<feature type="compositionally biased region" description="Polar residues" evidence="3">
    <location>
        <begin position="290"/>
        <end position="306"/>
    </location>
</feature>
<dbReference type="PANTHER" id="PTHR19957">
    <property type="entry name" value="SYNTAXIN"/>
    <property type="match status" value="1"/>
</dbReference>
<dbReference type="InterPro" id="IPR045242">
    <property type="entry name" value="Syntaxin"/>
</dbReference>
<dbReference type="GO" id="GO:0005886">
    <property type="term" value="C:plasma membrane"/>
    <property type="evidence" value="ECO:0007669"/>
    <property type="project" value="TreeGrafter"/>
</dbReference>
<feature type="transmembrane region" description="Helical" evidence="4">
    <location>
        <begin position="229"/>
        <end position="247"/>
    </location>
</feature>
<keyword evidence="7" id="KW-1185">Reference proteome</keyword>
<proteinExistence type="inferred from homology"/>
<gene>
    <name evidence="6" type="ORF">R5R35_008601</name>
</gene>
<dbReference type="GO" id="GO:0048278">
    <property type="term" value="P:vesicle docking"/>
    <property type="evidence" value="ECO:0007669"/>
    <property type="project" value="TreeGrafter"/>
</dbReference>
<evidence type="ECO:0000313" key="7">
    <source>
        <dbReference type="Proteomes" id="UP001378592"/>
    </source>
</evidence>
<dbReference type="GO" id="GO:0000149">
    <property type="term" value="F:SNARE binding"/>
    <property type="evidence" value="ECO:0007669"/>
    <property type="project" value="TreeGrafter"/>
</dbReference>
<evidence type="ECO:0000256" key="3">
    <source>
        <dbReference type="SAM" id="MobiDB-lite"/>
    </source>
</evidence>
<dbReference type="InterPro" id="IPR059001">
    <property type="entry name" value="STX17_N"/>
</dbReference>
<evidence type="ECO:0000259" key="5">
    <source>
        <dbReference type="PROSITE" id="PS50192"/>
    </source>
</evidence>
<comment type="similarity">
    <text evidence="1">Belongs to the syntaxin family.</text>
</comment>
<dbReference type="Gene3D" id="1.20.5.110">
    <property type="match status" value="1"/>
</dbReference>
<dbReference type="GO" id="GO:0005484">
    <property type="term" value="F:SNAP receptor activity"/>
    <property type="evidence" value="ECO:0007669"/>
    <property type="project" value="TreeGrafter"/>
</dbReference>
<keyword evidence="2" id="KW-0175">Coiled coil</keyword>
<dbReference type="Proteomes" id="UP001378592">
    <property type="component" value="Unassembled WGS sequence"/>
</dbReference>
<dbReference type="SMART" id="SM00397">
    <property type="entry name" value="t_SNARE"/>
    <property type="match status" value="1"/>
</dbReference>
<dbReference type="GO" id="GO:0006906">
    <property type="term" value="P:vesicle fusion"/>
    <property type="evidence" value="ECO:0007669"/>
    <property type="project" value="TreeGrafter"/>
</dbReference>
<dbReference type="GO" id="GO:0031201">
    <property type="term" value="C:SNARE complex"/>
    <property type="evidence" value="ECO:0007669"/>
    <property type="project" value="TreeGrafter"/>
</dbReference>
<keyword evidence="4" id="KW-1133">Transmembrane helix</keyword>
<evidence type="ECO:0000256" key="2">
    <source>
        <dbReference type="SAM" id="Coils"/>
    </source>
</evidence>